<dbReference type="EMBL" id="FTMX01000002">
    <property type="protein sequence ID" value="SIQ96486.1"/>
    <property type="molecule type" value="Genomic_DNA"/>
</dbReference>
<organism evidence="1 2">
    <name type="scientific">Peribacillus simplex</name>
    <dbReference type="NCBI Taxonomy" id="1478"/>
    <lineage>
        <taxon>Bacteria</taxon>
        <taxon>Bacillati</taxon>
        <taxon>Bacillota</taxon>
        <taxon>Bacilli</taxon>
        <taxon>Bacillales</taxon>
        <taxon>Bacillaceae</taxon>
        <taxon>Peribacillus</taxon>
    </lineage>
</organism>
<comment type="caution">
    <text evidence="1">The sequence shown here is derived from an EMBL/GenBank/DDBJ whole genome shotgun (WGS) entry which is preliminary data.</text>
</comment>
<proteinExistence type="predicted"/>
<dbReference type="AlphaFoldDB" id="A0A9X8WK27"/>
<evidence type="ECO:0000313" key="2">
    <source>
        <dbReference type="Proteomes" id="UP000185829"/>
    </source>
</evidence>
<protein>
    <submittedName>
        <fullName evidence="1">Uncharacterized protein</fullName>
    </submittedName>
</protein>
<evidence type="ECO:0000313" key="1">
    <source>
        <dbReference type="EMBL" id="SIQ96486.1"/>
    </source>
</evidence>
<dbReference type="Proteomes" id="UP000185829">
    <property type="component" value="Unassembled WGS sequence"/>
</dbReference>
<gene>
    <name evidence="1" type="ORF">SAMN05878482_102651</name>
</gene>
<name>A0A9X8WK27_9BACI</name>
<reference evidence="1 2" key="1">
    <citation type="submission" date="2017-01" db="EMBL/GenBank/DDBJ databases">
        <authorList>
            <person name="Varghese N."/>
            <person name="Submissions S."/>
        </authorList>
    </citation>
    <scope>NUCLEOTIDE SEQUENCE [LARGE SCALE GENOMIC DNA]</scope>
    <source>
        <strain evidence="1 2">RUG2-6</strain>
    </source>
</reference>
<sequence length="132" mass="14407">MAESDTLNLIVSTGVGCGFGQILVPRCFFGCSKCIIEKNLLTKRPDSIGIRPFSENALLEPYRAYPLNLHFAMNTEQGAFFAMELLVLPRKNFSKPLLALLPTTIRSAEVLAAKAHTLSGAYPSNISNFPST</sequence>
<accession>A0A9X8WK27</accession>